<sequence length="242" mass="27632">MKLDTTFLRNYMRIYVEDVVVFCHGLPYESGSVTQKGYDDIAKDFAYSGLNSVIFDFSGTGLSKGDFKIENWVEDLLSIVHEFKSVSLVGFSMGGVVATYVSANSDNIKNLVLVGVPCCAETVTDEMLVEIFEHNKLKGVLRGLKDFESFKARIKRDLDLYQPVNWIGEVRCPKLIVHGTSDQIIPYEDGERLYAEAKEPKYFLRVVNGSHFLRRHREVMGKIKEWIVKKEKYGRVIQEIVV</sequence>
<name>N0BCJ6_9EURY</name>
<dbReference type="SUPFAM" id="SSF53474">
    <property type="entry name" value="alpha/beta-Hydrolases"/>
    <property type="match status" value="1"/>
</dbReference>
<gene>
    <name evidence="2" type="ORF">Asulf_00711</name>
</gene>
<dbReference type="Gene3D" id="3.40.50.1820">
    <property type="entry name" value="alpha/beta hydrolase"/>
    <property type="match status" value="1"/>
</dbReference>
<dbReference type="HOGENOM" id="CLU_1145174_0_0_2"/>
<keyword evidence="3" id="KW-1185">Reference proteome</keyword>
<dbReference type="InterPro" id="IPR029058">
    <property type="entry name" value="AB_hydrolase_fold"/>
</dbReference>
<reference evidence="2 3" key="1">
    <citation type="journal article" date="2013" name="Genome Announc.">
        <title>Complete Genome Sequence of the Thermophilic and Facultatively Chemolithoautotrophic Sulfate Reducer Archaeoglobus sulfaticallidus Strain PM70-1T.</title>
        <authorList>
            <person name="Stokke R."/>
            <person name="Hocking W.P."/>
            <person name="Steinsbu B.O."/>
            <person name="Steen I.H."/>
        </authorList>
    </citation>
    <scope>NUCLEOTIDE SEQUENCE [LARGE SCALE GENOMIC DNA]</scope>
    <source>
        <strain evidence="2">PM70-1</strain>
    </source>
</reference>
<dbReference type="eggNOG" id="arCOG07416">
    <property type="taxonomic scope" value="Archaea"/>
</dbReference>
<dbReference type="RefSeq" id="WP_015590327.1">
    <property type="nucleotide sequence ID" value="NC_021169.1"/>
</dbReference>
<organism evidence="2 3">
    <name type="scientific">Archaeoglobus sulfaticallidus PM70-1</name>
    <dbReference type="NCBI Taxonomy" id="387631"/>
    <lineage>
        <taxon>Archaea</taxon>
        <taxon>Methanobacteriati</taxon>
        <taxon>Methanobacteriota</taxon>
        <taxon>Archaeoglobi</taxon>
        <taxon>Archaeoglobales</taxon>
        <taxon>Archaeoglobaceae</taxon>
        <taxon>Archaeoglobus</taxon>
    </lineage>
</organism>
<dbReference type="OrthoDB" id="111592at2157"/>
<evidence type="ECO:0000313" key="2">
    <source>
        <dbReference type="EMBL" id="AGK60728.1"/>
    </source>
</evidence>
<feature type="domain" description="Serine aminopeptidase S33" evidence="1">
    <location>
        <begin position="18"/>
        <end position="115"/>
    </location>
</feature>
<protein>
    <submittedName>
        <fullName evidence="2">Lysophospholipase</fullName>
    </submittedName>
</protein>
<dbReference type="Proteomes" id="UP000013307">
    <property type="component" value="Chromosome"/>
</dbReference>
<dbReference type="STRING" id="387631.Asulf_00711"/>
<dbReference type="GeneID" id="15392354"/>
<evidence type="ECO:0000259" key="1">
    <source>
        <dbReference type="Pfam" id="PF12146"/>
    </source>
</evidence>
<accession>N0BCJ6</accession>
<dbReference type="Pfam" id="PF12146">
    <property type="entry name" value="Hydrolase_4"/>
    <property type="match status" value="1"/>
</dbReference>
<dbReference type="AlphaFoldDB" id="N0BCJ6"/>
<dbReference type="KEGG" id="ast:Asulf_00711"/>
<evidence type="ECO:0000313" key="3">
    <source>
        <dbReference type="Proteomes" id="UP000013307"/>
    </source>
</evidence>
<dbReference type="EMBL" id="CP005290">
    <property type="protein sequence ID" value="AGK60728.1"/>
    <property type="molecule type" value="Genomic_DNA"/>
</dbReference>
<proteinExistence type="predicted"/>
<dbReference type="PANTHER" id="PTHR42886">
    <property type="entry name" value="RE40534P-RELATED"/>
    <property type="match status" value="1"/>
</dbReference>
<dbReference type="InterPro" id="IPR022742">
    <property type="entry name" value="Hydrolase_4"/>
</dbReference>
<dbReference type="PANTHER" id="PTHR42886:SF29">
    <property type="entry name" value="PUMMELIG, ISOFORM A"/>
    <property type="match status" value="1"/>
</dbReference>